<evidence type="ECO:0000256" key="4">
    <source>
        <dbReference type="ARBA" id="ARBA00022927"/>
    </source>
</evidence>
<keyword evidence="2" id="KW-0813">Transport</keyword>
<reference evidence="8" key="1">
    <citation type="submission" date="2020-09" db="EMBL/GenBank/DDBJ databases">
        <title>Novel species in genus Aeromicrobium.</title>
        <authorList>
            <person name="Zhang G."/>
        </authorList>
    </citation>
    <scope>NUCLEOTIDE SEQUENCE</scope>
    <source>
        <strain evidence="8">Zg-636</strain>
    </source>
</reference>
<keyword evidence="3" id="KW-0812">Transmembrane</keyword>
<proteinExistence type="predicted"/>
<dbReference type="Proteomes" id="UP000620591">
    <property type="component" value="Unassembled WGS sequence"/>
</dbReference>
<dbReference type="PANTHER" id="PTHR33162">
    <property type="entry name" value="SEC-INDEPENDENT PROTEIN TRANSLOCASE PROTEIN TATA, CHLOROPLASTIC"/>
    <property type="match status" value="1"/>
</dbReference>
<dbReference type="InterPro" id="IPR003369">
    <property type="entry name" value="TatA/B/E"/>
</dbReference>
<dbReference type="Gene3D" id="1.20.5.3310">
    <property type="match status" value="1"/>
</dbReference>
<name>A0A8I0EXL8_9ACTN</name>
<organism evidence="8 9">
    <name type="scientific">Aeromicrobium senzhongii</name>
    <dbReference type="NCBI Taxonomy" id="2663859"/>
    <lineage>
        <taxon>Bacteria</taxon>
        <taxon>Bacillati</taxon>
        <taxon>Actinomycetota</taxon>
        <taxon>Actinomycetes</taxon>
        <taxon>Propionibacteriales</taxon>
        <taxon>Nocardioidaceae</taxon>
        <taxon>Aeromicrobium</taxon>
    </lineage>
</organism>
<dbReference type="PRINTS" id="PR01506">
    <property type="entry name" value="TATBPROTEIN"/>
</dbReference>
<dbReference type="AlphaFoldDB" id="A0A8I0EXL8"/>
<keyword evidence="5" id="KW-1133">Transmembrane helix</keyword>
<gene>
    <name evidence="8" type="ORF">IBG24_14870</name>
</gene>
<sequence length="77" mass="8845">MFGLGPLELALLAFVALVVFGPERLPQMARTAGRTIRELREHSQRLRDDLESQIDLDLKADLDLDEYFSTDEDAQRR</sequence>
<evidence type="ECO:0000256" key="2">
    <source>
        <dbReference type="ARBA" id="ARBA00022448"/>
    </source>
</evidence>
<evidence type="ECO:0000256" key="5">
    <source>
        <dbReference type="ARBA" id="ARBA00022989"/>
    </source>
</evidence>
<evidence type="ECO:0000256" key="7">
    <source>
        <dbReference type="ARBA" id="ARBA00023136"/>
    </source>
</evidence>
<dbReference type="PANTHER" id="PTHR33162:SF1">
    <property type="entry name" value="SEC-INDEPENDENT PROTEIN TRANSLOCASE PROTEIN TATA, CHLOROPLASTIC"/>
    <property type="match status" value="1"/>
</dbReference>
<evidence type="ECO:0000313" key="9">
    <source>
        <dbReference type="Proteomes" id="UP000620591"/>
    </source>
</evidence>
<evidence type="ECO:0000256" key="3">
    <source>
        <dbReference type="ARBA" id="ARBA00022692"/>
    </source>
</evidence>
<evidence type="ECO:0000256" key="1">
    <source>
        <dbReference type="ARBA" id="ARBA00004167"/>
    </source>
</evidence>
<keyword evidence="4" id="KW-0653">Protein transport</keyword>
<accession>A0A8I0EXL8</accession>
<keyword evidence="7" id="KW-0472">Membrane</keyword>
<dbReference type="GO" id="GO:0016020">
    <property type="term" value="C:membrane"/>
    <property type="evidence" value="ECO:0007669"/>
    <property type="project" value="UniProtKB-SubCell"/>
</dbReference>
<comment type="subcellular location">
    <subcellularLocation>
        <location evidence="1">Membrane</location>
        <topology evidence="1">Single-pass membrane protein</topology>
    </subcellularLocation>
</comment>
<dbReference type="EMBL" id="JACTVM010000005">
    <property type="protein sequence ID" value="MBC9227598.1"/>
    <property type="molecule type" value="Genomic_DNA"/>
</dbReference>
<keyword evidence="6" id="KW-0811">Translocation</keyword>
<dbReference type="Pfam" id="PF02416">
    <property type="entry name" value="TatA_B_E"/>
    <property type="match status" value="1"/>
</dbReference>
<dbReference type="GO" id="GO:0015031">
    <property type="term" value="P:protein transport"/>
    <property type="evidence" value="ECO:0007669"/>
    <property type="project" value="UniProtKB-KW"/>
</dbReference>
<dbReference type="RefSeq" id="WP_187770050.1">
    <property type="nucleotide sequence ID" value="NZ_JACTVM010000005.1"/>
</dbReference>
<evidence type="ECO:0000313" key="8">
    <source>
        <dbReference type="EMBL" id="MBC9227598.1"/>
    </source>
</evidence>
<protein>
    <submittedName>
        <fullName evidence="8">Twin-arginine translocase TatA/TatE family subunit</fullName>
    </submittedName>
</protein>
<comment type="caution">
    <text evidence="8">The sequence shown here is derived from an EMBL/GenBank/DDBJ whole genome shotgun (WGS) entry which is preliminary data.</text>
</comment>
<evidence type="ECO:0000256" key="6">
    <source>
        <dbReference type="ARBA" id="ARBA00023010"/>
    </source>
</evidence>